<proteinExistence type="predicted"/>
<dbReference type="Pfam" id="PF13692">
    <property type="entry name" value="Glyco_trans_1_4"/>
    <property type="match status" value="1"/>
</dbReference>
<reference evidence="3" key="1">
    <citation type="submission" date="2016-08" db="EMBL/GenBank/DDBJ databases">
        <authorList>
            <person name="Varghese N."/>
            <person name="Submissions Spin"/>
        </authorList>
    </citation>
    <scope>NUCLEOTIDE SEQUENCE [LARGE SCALE GENOMIC DNA]</scope>
    <source>
        <strain evidence="3">ERR11</strain>
    </source>
</reference>
<organism evidence="2 3">
    <name type="scientific">Bradyrhizobium shewense</name>
    <dbReference type="NCBI Taxonomy" id="1761772"/>
    <lineage>
        <taxon>Bacteria</taxon>
        <taxon>Pseudomonadati</taxon>
        <taxon>Pseudomonadota</taxon>
        <taxon>Alphaproteobacteria</taxon>
        <taxon>Hyphomicrobiales</taxon>
        <taxon>Nitrobacteraceae</taxon>
        <taxon>Bradyrhizobium</taxon>
    </lineage>
</organism>
<protein>
    <submittedName>
        <fullName evidence="2">Glycosyl transferases group 1</fullName>
    </submittedName>
</protein>
<dbReference type="EMBL" id="FMAI01000004">
    <property type="protein sequence ID" value="SCB26884.1"/>
    <property type="molecule type" value="Genomic_DNA"/>
</dbReference>
<keyword evidence="1 2" id="KW-0808">Transferase</keyword>
<name>A0A1C3VH87_9BRAD</name>
<sequence length="382" mass="42660">MLSWFTTSILYDPTRFPYSAIKLLPRGLRERAQREISRREFPRLDNRFVQQFGWLEWAAVPFRRARMTNAARAISEASARSGAKKVNSLIKGTNIESLWTFDTVGLEALKVAKEAGVRSVLDQTIGHMASLDRALREEARKNPKYFRGGTFQIPTRAIDRQAEELMIADAVVVGSNFAADTLVQNGISKDKITVLRYGFDEMLFDEPTLRRTPQDRPIKFLMVGSINPRKGAQYLFEAFRHISPTAAEIHIVGPMEISPDLIPSDLPHVHIHPSVARKDIPRVMKSADCLILPSLFEGCSLSLHEGVASGLPIIHSTSAGDGIVDGNGLILDRVSTECVLEAVTKVVDQPSLIEEWSHRSGALASAHSAVAYRERVRRYYLQ</sequence>
<dbReference type="Gene3D" id="3.40.50.2000">
    <property type="entry name" value="Glycogen Phosphorylase B"/>
    <property type="match status" value="2"/>
</dbReference>
<dbReference type="Proteomes" id="UP000199184">
    <property type="component" value="Unassembled WGS sequence"/>
</dbReference>
<accession>A0A1C3VH87</accession>
<dbReference type="RefSeq" id="WP_165637273.1">
    <property type="nucleotide sequence ID" value="NZ_FMAI01000004.1"/>
</dbReference>
<dbReference type="CDD" id="cd03801">
    <property type="entry name" value="GT4_PimA-like"/>
    <property type="match status" value="1"/>
</dbReference>
<gene>
    <name evidence="2" type="ORF">GA0061098_1004202</name>
</gene>
<dbReference type="AlphaFoldDB" id="A0A1C3VH87"/>
<evidence type="ECO:0000256" key="1">
    <source>
        <dbReference type="ARBA" id="ARBA00022679"/>
    </source>
</evidence>
<dbReference type="PANTHER" id="PTHR46401:SF2">
    <property type="entry name" value="GLYCOSYLTRANSFERASE WBBK-RELATED"/>
    <property type="match status" value="1"/>
</dbReference>
<dbReference type="PANTHER" id="PTHR46401">
    <property type="entry name" value="GLYCOSYLTRANSFERASE WBBK-RELATED"/>
    <property type="match status" value="1"/>
</dbReference>
<dbReference type="GO" id="GO:0016757">
    <property type="term" value="F:glycosyltransferase activity"/>
    <property type="evidence" value="ECO:0007669"/>
    <property type="project" value="TreeGrafter"/>
</dbReference>
<dbReference type="GO" id="GO:0009103">
    <property type="term" value="P:lipopolysaccharide biosynthetic process"/>
    <property type="evidence" value="ECO:0007669"/>
    <property type="project" value="TreeGrafter"/>
</dbReference>
<keyword evidence="3" id="KW-1185">Reference proteome</keyword>
<evidence type="ECO:0000313" key="3">
    <source>
        <dbReference type="Proteomes" id="UP000199184"/>
    </source>
</evidence>
<dbReference type="SUPFAM" id="SSF53756">
    <property type="entry name" value="UDP-Glycosyltransferase/glycogen phosphorylase"/>
    <property type="match status" value="1"/>
</dbReference>
<evidence type="ECO:0000313" key="2">
    <source>
        <dbReference type="EMBL" id="SCB26884.1"/>
    </source>
</evidence>